<dbReference type="VEuPathDB" id="FungiDB:I302_03017"/>
<sequence>MRSYVLDQHRQAPLARPSHSHSVTDRSLVPVGYNFNDGEDALEARDANGAPLEITERDYWSDDPSIPEKRLYDPIVIPKHTNVKVGLDQDWRFGTLPETMVVIEHDTRYTINGRTDQREYIAIEGYTRRYPTEYVDTYGLAKHVRSTHWTSTKRIEDLEEALKTRVREFSVLSRNAHELRGPSVCVNVALTDIARDLEKEYIAGSELQIRVLSKIEAATLRDIHGYSNWRTREKTFL</sequence>
<dbReference type="RefSeq" id="XP_019049236.1">
    <property type="nucleotide sequence ID" value="XM_019189674.1"/>
</dbReference>
<dbReference type="Proteomes" id="UP000092730">
    <property type="component" value="Chromosome 2"/>
</dbReference>
<dbReference type="EMBL" id="CP144542">
    <property type="protein sequence ID" value="WVW82303.1"/>
    <property type="molecule type" value="Genomic_DNA"/>
</dbReference>
<reference evidence="3" key="4">
    <citation type="submission" date="2024-02" db="EMBL/GenBank/DDBJ databases">
        <title>Comparative genomics of Cryptococcus and Kwoniella reveals pathogenesis evolution and contrasting modes of karyotype evolution via chromosome fusion or intercentromeric recombination.</title>
        <authorList>
            <person name="Coelho M.A."/>
            <person name="David-Palma M."/>
            <person name="Shea T."/>
            <person name="Bowers K."/>
            <person name="McGinley-Smith S."/>
            <person name="Mohammad A.W."/>
            <person name="Gnirke A."/>
            <person name="Yurkov A.M."/>
            <person name="Nowrousian M."/>
            <person name="Sun S."/>
            <person name="Cuomo C.A."/>
            <person name="Heitman J."/>
        </authorList>
    </citation>
    <scope>NUCLEOTIDE SEQUENCE</scope>
    <source>
        <strain evidence="3">CBS 10118</strain>
    </source>
</reference>
<protein>
    <submittedName>
        <fullName evidence="2">Uncharacterized protein</fullName>
    </submittedName>
</protein>
<proteinExistence type="predicted"/>
<evidence type="ECO:0000313" key="3">
    <source>
        <dbReference type="EMBL" id="WVW82303.1"/>
    </source>
</evidence>
<evidence type="ECO:0000313" key="2">
    <source>
        <dbReference type="EMBL" id="OCF28166.1"/>
    </source>
</evidence>
<dbReference type="EMBL" id="KI894019">
    <property type="protein sequence ID" value="OCF28166.1"/>
    <property type="molecule type" value="Genomic_DNA"/>
</dbReference>
<organism evidence="2">
    <name type="scientific">Kwoniella bestiolae CBS 10118</name>
    <dbReference type="NCBI Taxonomy" id="1296100"/>
    <lineage>
        <taxon>Eukaryota</taxon>
        <taxon>Fungi</taxon>
        <taxon>Dikarya</taxon>
        <taxon>Basidiomycota</taxon>
        <taxon>Agaricomycotina</taxon>
        <taxon>Tremellomycetes</taxon>
        <taxon>Tremellales</taxon>
        <taxon>Cryptococcaceae</taxon>
        <taxon>Kwoniella</taxon>
    </lineage>
</organism>
<dbReference type="AlphaFoldDB" id="A0A1B9GAW5"/>
<name>A0A1B9GAW5_9TREE</name>
<evidence type="ECO:0000256" key="1">
    <source>
        <dbReference type="SAM" id="MobiDB-lite"/>
    </source>
</evidence>
<reference evidence="3" key="2">
    <citation type="submission" date="2013-07" db="EMBL/GenBank/DDBJ databases">
        <authorList>
            <consortium name="The Broad Institute Genome Sequencing Platform"/>
            <person name="Cuomo C."/>
            <person name="Litvintseva A."/>
            <person name="Chen Y."/>
            <person name="Heitman J."/>
            <person name="Sun S."/>
            <person name="Springer D."/>
            <person name="Dromer F."/>
            <person name="Young S.K."/>
            <person name="Zeng Q."/>
            <person name="Gargeya S."/>
            <person name="Fitzgerald M."/>
            <person name="Abouelleil A."/>
            <person name="Alvarado L."/>
            <person name="Berlin A.M."/>
            <person name="Chapman S.B."/>
            <person name="Dewar J."/>
            <person name="Goldberg J."/>
            <person name="Griggs A."/>
            <person name="Gujja S."/>
            <person name="Hansen M."/>
            <person name="Howarth C."/>
            <person name="Imamovic A."/>
            <person name="Larimer J."/>
            <person name="McCowan C."/>
            <person name="Murphy C."/>
            <person name="Pearson M."/>
            <person name="Priest M."/>
            <person name="Roberts A."/>
            <person name="Saif S."/>
            <person name="Shea T."/>
            <person name="Sykes S."/>
            <person name="Wortman J."/>
            <person name="Nusbaum C."/>
            <person name="Birren B."/>
        </authorList>
    </citation>
    <scope>NUCLEOTIDE SEQUENCE</scope>
    <source>
        <strain evidence="3">CBS 10118</strain>
    </source>
</reference>
<reference evidence="2" key="1">
    <citation type="submission" date="2013-07" db="EMBL/GenBank/DDBJ databases">
        <title>The Genome Sequence of Cryptococcus bestiolae CBS10118.</title>
        <authorList>
            <consortium name="The Broad Institute Genome Sequencing Platform"/>
            <person name="Cuomo C."/>
            <person name="Litvintseva A."/>
            <person name="Chen Y."/>
            <person name="Heitman J."/>
            <person name="Sun S."/>
            <person name="Springer D."/>
            <person name="Dromer F."/>
            <person name="Young S.K."/>
            <person name="Zeng Q."/>
            <person name="Gargeya S."/>
            <person name="Fitzgerald M."/>
            <person name="Abouelleil A."/>
            <person name="Alvarado L."/>
            <person name="Berlin A.M."/>
            <person name="Chapman S.B."/>
            <person name="Dewar J."/>
            <person name="Goldberg J."/>
            <person name="Griggs A."/>
            <person name="Gujja S."/>
            <person name="Hansen M."/>
            <person name="Howarth C."/>
            <person name="Imamovic A."/>
            <person name="Larimer J."/>
            <person name="McCowan C."/>
            <person name="Murphy C."/>
            <person name="Pearson M."/>
            <person name="Priest M."/>
            <person name="Roberts A."/>
            <person name="Saif S."/>
            <person name="Shea T."/>
            <person name="Sykes S."/>
            <person name="Wortman J."/>
            <person name="Nusbaum C."/>
            <person name="Birren B."/>
        </authorList>
    </citation>
    <scope>NUCLEOTIDE SEQUENCE [LARGE SCALE GENOMIC DNA]</scope>
    <source>
        <strain evidence="2">CBS 10118</strain>
    </source>
</reference>
<reference evidence="2" key="3">
    <citation type="submission" date="2014-01" db="EMBL/GenBank/DDBJ databases">
        <title>Evolution of pathogenesis and genome organization in the Tremellales.</title>
        <authorList>
            <person name="Cuomo C."/>
            <person name="Litvintseva A."/>
            <person name="Heitman J."/>
            <person name="Chen Y."/>
            <person name="Sun S."/>
            <person name="Springer D."/>
            <person name="Dromer F."/>
            <person name="Young S."/>
            <person name="Zeng Q."/>
            <person name="Chapman S."/>
            <person name="Gujja S."/>
            <person name="Saif S."/>
            <person name="Birren B."/>
        </authorList>
    </citation>
    <scope>NUCLEOTIDE SEQUENCE</scope>
    <source>
        <strain evidence="2">CBS 10118</strain>
    </source>
</reference>
<gene>
    <name evidence="2" type="ORF">I302_03017</name>
    <name evidence="3" type="ORF">I302_104309</name>
</gene>
<dbReference type="KEGG" id="kbi:30207416"/>
<feature type="region of interest" description="Disordered" evidence="1">
    <location>
        <begin position="1"/>
        <end position="25"/>
    </location>
</feature>
<evidence type="ECO:0000313" key="4">
    <source>
        <dbReference type="Proteomes" id="UP000092730"/>
    </source>
</evidence>
<accession>A0A1B9GAW5</accession>
<dbReference type="GeneID" id="30207416"/>
<keyword evidence="4" id="KW-1185">Reference proteome</keyword>